<proteinExistence type="predicted"/>
<gene>
    <name evidence="1" type="ORF">EWV53_13260</name>
</gene>
<evidence type="ECO:0000313" key="2">
    <source>
        <dbReference type="Proteomes" id="UP000317165"/>
    </source>
</evidence>
<feature type="non-terminal residue" evidence="1">
    <location>
        <position position="1"/>
    </location>
</feature>
<sequence>SLLDLQYIFSSAFFCLKLDNFFQISSFFIPQNKIDALLGRRRFPADRSRRDHRGYWHRR</sequence>
<dbReference type="Proteomes" id="UP000317165">
    <property type="component" value="Unassembled WGS sequence"/>
</dbReference>
<reference evidence="1 2" key="1">
    <citation type="submission" date="2019-01" db="EMBL/GenBank/DDBJ databases">
        <title>Coherence of Microcystis species and biogeography revealed through population genomics.</title>
        <authorList>
            <person name="Perez-Carrascal O.M."/>
            <person name="Terrat Y."/>
            <person name="Giani A."/>
            <person name="Fortin N."/>
            <person name="Tromas N."/>
            <person name="Shapiro B.J."/>
        </authorList>
    </citation>
    <scope>NUCLEOTIDE SEQUENCE [LARGE SCALE GENOMIC DNA]</scope>
    <source>
        <strain evidence="1">Mp_MB_F_20051200_S9</strain>
    </source>
</reference>
<dbReference type="EMBL" id="SFAC01000156">
    <property type="protein sequence ID" value="TRV61194.1"/>
    <property type="molecule type" value="Genomic_DNA"/>
</dbReference>
<name>A0A552PW34_9CHRO</name>
<organism evidence="1 2">
    <name type="scientific">Microcystis panniformis Mp_MB_F_20051200_S9</name>
    <dbReference type="NCBI Taxonomy" id="2486223"/>
    <lineage>
        <taxon>Bacteria</taxon>
        <taxon>Bacillati</taxon>
        <taxon>Cyanobacteriota</taxon>
        <taxon>Cyanophyceae</taxon>
        <taxon>Oscillatoriophycideae</taxon>
        <taxon>Chroococcales</taxon>
        <taxon>Microcystaceae</taxon>
        <taxon>Microcystis</taxon>
    </lineage>
</organism>
<protein>
    <submittedName>
        <fullName evidence="1">Uncharacterized protein</fullName>
    </submittedName>
</protein>
<comment type="caution">
    <text evidence="1">The sequence shown here is derived from an EMBL/GenBank/DDBJ whole genome shotgun (WGS) entry which is preliminary data.</text>
</comment>
<accession>A0A552PW34</accession>
<dbReference type="AlphaFoldDB" id="A0A552PW34"/>
<evidence type="ECO:0000313" key="1">
    <source>
        <dbReference type="EMBL" id="TRV61194.1"/>
    </source>
</evidence>